<accession>A0ABW4KFP8</accession>
<sequence>MKQRVVTAITAMIIFLPLLYIGGIPFIILVYAMATIGLYELLKMRHYPFFSGQGIMSMILLWIILLPGTWFESGHGADIKIKAVILGVLLFLAYTVLSKNKFNFDDAGFIMLSVLYVGIGFHFLIETREAGLTYLLFILFVVWGTDSGAYFVGKSLGKRKLWPEISPNKTIGGSIGGIFIALLIALLFFSFTTLDIPLLQLLGVTIILSVFGQLGDLAQSAFKRHYGVKDSGNIMPGHGGILDRCDSWLFVLPLVHLLQII</sequence>
<evidence type="ECO:0000256" key="24">
    <source>
        <dbReference type="SAM" id="Phobius"/>
    </source>
</evidence>
<dbReference type="Pfam" id="PF01148">
    <property type="entry name" value="CTP_transf_1"/>
    <property type="match status" value="1"/>
</dbReference>
<evidence type="ECO:0000256" key="4">
    <source>
        <dbReference type="ARBA" id="ARBA00005189"/>
    </source>
</evidence>
<feature type="transmembrane region" description="Helical" evidence="24">
    <location>
        <begin position="79"/>
        <end position="97"/>
    </location>
</feature>
<protein>
    <recommendedName>
        <fullName evidence="7">Phosphatidate cytidylyltransferase</fullName>
        <ecNumber evidence="6">2.7.7.41</ecNumber>
    </recommendedName>
    <alternativeName>
        <fullName evidence="20">CDP-DAG synthase</fullName>
    </alternativeName>
    <alternativeName>
        <fullName evidence="22">CDP-DG synthase</fullName>
    </alternativeName>
    <alternativeName>
        <fullName evidence="18">CDP-diacylglycerol synthase</fullName>
    </alternativeName>
    <alternativeName>
        <fullName evidence="21">CDP-diglyceride pyrophosphorylase</fullName>
    </alternativeName>
    <alternativeName>
        <fullName evidence="23">CDP-diglyceride synthase</fullName>
    </alternativeName>
    <alternativeName>
        <fullName evidence="19">CTP:phosphatidate cytidylyltransferase</fullName>
    </alternativeName>
</protein>
<feature type="transmembrane region" description="Helical" evidence="24">
    <location>
        <begin position="197"/>
        <end position="215"/>
    </location>
</feature>
<evidence type="ECO:0000256" key="21">
    <source>
        <dbReference type="ARBA" id="ARBA00032396"/>
    </source>
</evidence>
<dbReference type="GO" id="GO:0016779">
    <property type="term" value="F:nucleotidyltransferase activity"/>
    <property type="evidence" value="ECO:0007669"/>
    <property type="project" value="UniProtKB-KW"/>
</dbReference>
<evidence type="ECO:0000256" key="1">
    <source>
        <dbReference type="ARBA" id="ARBA00001698"/>
    </source>
</evidence>
<keyword evidence="13 24" id="KW-1133">Transmembrane helix</keyword>
<keyword evidence="11 24" id="KW-0812">Transmembrane</keyword>
<evidence type="ECO:0000256" key="2">
    <source>
        <dbReference type="ARBA" id="ARBA00004651"/>
    </source>
</evidence>
<keyword evidence="15 24" id="KW-0472">Membrane</keyword>
<evidence type="ECO:0000256" key="17">
    <source>
        <dbReference type="ARBA" id="ARBA00023264"/>
    </source>
</evidence>
<evidence type="ECO:0000256" key="19">
    <source>
        <dbReference type="ARBA" id="ARBA00031825"/>
    </source>
</evidence>
<comment type="catalytic activity">
    <reaction evidence="1">
        <text>a 1,2-diacyl-sn-glycero-3-phosphate + CTP + H(+) = a CDP-1,2-diacyl-sn-glycerol + diphosphate</text>
        <dbReference type="Rhea" id="RHEA:16229"/>
        <dbReference type="ChEBI" id="CHEBI:15378"/>
        <dbReference type="ChEBI" id="CHEBI:33019"/>
        <dbReference type="ChEBI" id="CHEBI:37563"/>
        <dbReference type="ChEBI" id="CHEBI:58332"/>
        <dbReference type="ChEBI" id="CHEBI:58608"/>
        <dbReference type="EC" id="2.7.7.41"/>
    </reaction>
</comment>
<feature type="transmembrane region" description="Helical" evidence="24">
    <location>
        <begin position="6"/>
        <end position="34"/>
    </location>
</feature>
<feature type="transmembrane region" description="Helical" evidence="24">
    <location>
        <begin position="109"/>
        <end position="125"/>
    </location>
</feature>
<dbReference type="RefSeq" id="WP_380772443.1">
    <property type="nucleotide sequence ID" value="NZ_JBHUEO010000005.1"/>
</dbReference>
<evidence type="ECO:0000256" key="6">
    <source>
        <dbReference type="ARBA" id="ARBA00012487"/>
    </source>
</evidence>
<evidence type="ECO:0000256" key="3">
    <source>
        <dbReference type="ARBA" id="ARBA00005119"/>
    </source>
</evidence>
<comment type="subcellular location">
    <subcellularLocation>
        <location evidence="2">Cell membrane</location>
        <topology evidence="2">Multi-pass membrane protein</topology>
    </subcellularLocation>
</comment>
<dbReference type="EMBL" id="JBHUEO010000005">
    <property type="protein sequence ID" value="MFD1705908.1"/>
    <property type="molecule type" value="Genomic_DNA"/>
</dbReference>
<dbReference type="PANTHER" id="PTHR46382:SF1">
    <property type="entry name" value="PHOSPHATIDATE CYTIDYLYLTRANSFERASE"/>
    <property type="match status" value="1"/>
</dbReference>
<keyword evidence="9" id="KW-0444">Lipid biosynthesis</keyword>
<evidence type="ECO:0000256" key="23">
    <source>
        <dbReference type="ARBA" id="ARBA00033406"/>
    </source>
</evidence>
<proteinExistence type="inferred from homology"/>
<keyword evidence="10" id="KW-0808">Transferase</keyword>
<evidence type="ECO:0000256" key="7">
    <source>
        <dbReference type="ARBA" id="ARBA00019373"/>
    </source>
</evidence>
<evidence type="ECO:0000256" key="13">
    <source>
        <dbReference type="ARBA" id="ARBA00022989"/>
    </source>
</evidence>
<organism evidence="25 26">
    <name type="scientific">Siminovitchia sediminis</name>
    <dbReference type="NCBI Taxonomy" id="1274353"/>
    <lineage>
        <taxon>Bacteria</taxon>
        <taxon>Bacillati</taxon>
        <taxon>Bacillota</taxon>
        <taxon>Bacilli</taxon>
        <taxon>Bacillales</taxon>
        <taxon>Bacillaceae</taxon>
        <taxon>Siminovitchia</taxon>
    </lineage>
</organism>
<dbReference type="EC" id="2.7.7.41" evidence="6"/>
<feature type="transmembrane region" description="Helical" evidence="24">
    <location>
        <begin position="173"/>
        <end position="191"/>
    </location>
</feature>
<gene>
    <name evidence="25" type="ORF">ACFSCZ_03970</name>
</gene>
<name>A0ABW4KFP8_9BACI</name>
<keyword evidence="12 25" id="KW-0548">Nucleotidyltransferase</keyword>
<dbReference type="Proteomes" id="UP001597301">
    <property type="component" value="Unassembled WGS sequence"/>
</dbReference>
<keyword evidence="8" id="KW-1003">Cell membrane</keyword>
<evidence type="ECO:0000256" key="22">
    <source>
        <dbReference type="ARBA" id="ARBA00032743"/>
    </source>
</evidence>
<comment type="similarity">
    <text evidence="5">Belongs to the CDS family.</text>
</comment>
<evidence type="ECO:0000313" key="26">
    <source>
        <dbReference type="Proteomes" id="UP001597301"/>
    </source>
</evidence>
<evidence type="ECO:0000256" key="11">
    <source>
        <dbReference type="ARBA" id="ARBA00022692"/>
    </source>
</evidence>
<feature type="transmembrane region" description="Helical" evidence="24">
    <location>
        <begin position="131"/>
        <end position="152"/>
    </location>
</feature>
<reference evidence="26" key="1">
    <citation type="journal article" date="2019" name="Int. J. Syst. Evol. Microbiol.">
        <title>The Global Catalogue of Microorganisms (GCM) 10K type strain sequencing project: providing services to taxonomists for standard genome sequencing and annotation.</title>
        <authorList>
            <consortium name="The Broad Institute Genomics Platform"/>
            <consortium name="The Broad Institute Genome Sequencing Center for Infectious Disease"/>
            <person name="Wu L."/>
            <person name="Ma J."/>
        </authorList>
    </citation>
    <scope>NUCLEOTIDE SEQUENCE [LARGE SCALE GENOMIC DNA]</scope>
    <source>
        <strain evidence="26">CGMCC 1.12295</strain>
    </source>
</reference>
<evidence type="ECO:0000256" key="14">
    <source>
        <dbReference type="ARBA" id="ARBA00023098"/>
    </source>
</evidence>
<evidence type="ECO:0000256" key="15">
    <source>
        <dbReference type="ARBA" id="ARBA00023136"/>
    </source>
</evidence>
<keyword evidence="17" id="KW-1208">Phospholipid metabolism</keyword>
<dbReference type="PANTHER" id="PTHR46382">
    <property type="entry name" value="PHOSPHATIDATE CYTIDYLYLTRANSFERASE"/>
    <property type="match status" value="1"/>
</dbReference>
<evidence type="ECO:0000256" key="5">
    <source>
        <dbReference type="ARBA" id="ARBA00010185"/>
    </source>
</evidence>
<feature type="transmembrane region" description="Helical" evidence="24">
    <location>
        <begin position="46"/>
        <end position="67"/>
    </location>
</feature>
<evidence type="ECO:0000256" key="9">
    <source>
        <dbReference type="ARBA" id="ARBA00022516"/>
    </source>
</evidence>
<evidence type="ECO:0000256" key="8">
    <source>
        <dbReference type="ARBA" id="ARBA00022475"/>
    </source>
</evidence>
<keyword evidence="16" id="KW-0594">Phospholipid biosynthesis</keyword>
<comment type="pathway">
    <text evidence="4">Lipid metabolism.</text>
</comment>
<evidence type="ECO:0000313" key="25">
    <source>
        <dbReference type="EMBL" id="MFD1705908.1"/>
    </source>
</evidence>
<evidence type="ECO:0000256" key="20">
    <source>
        <dbReference type="ARBA" id="ARBA00032253"/>
    </source>
</evidence>
<keyword evidence="14" id="KW-0443">Lipid metabolism</keyword>
<keyword evidence="26" id="KW-1185">Reference proteome</keyword>
<comment type="caution">
    <text evidence="25">The sequence shown here is derived from an EMBL/GenBank/DDBJ whole genome shotgun (WGS) entry which is preliminary data.</text>
</comment>
<evidence type="ECO:0000256" key="12">
    <source>
        <dbReference type="ARBA" id="ARBA00022695"/>
    </source>
</evidence>
<evidence type="ECO:0000256" key="18">
    <source>
        <dbReference type="ARBA" id="ARBA00029893"/>
    </source>
</evidence>
<comment type="pathway">
    <text evidence="3">Phospholipid metabolism; CDP-diacylglycerol biosynthesis; CDP-diacylglycerol from sn-glycerol 3-phosphate: step 3/3.</text>
</comment>
<evidence type="ECO:0000256" key="10">
    <source>
        <dbReference type="ARBA" id="ARBA00022679"/>
    </source>
</evidence>
<evidence type="ECO:0000256" key="16">
    <source>
        <dbReference type="ARBA" id="ARBA00023209"/>
    </source>
</evidence>